<evidence type="ECO:0000313" key="3">
    <source>
        <dbReference type="Proteomes" id="UP000002774"/>
    </source>
</evidence>
<feature type="region of interest" description="Disordered" evidence="1">
    <location>
        <begin position="39"/>
        <end position="72"/>
    </location>
</feature>
<name>H1YAK7_9SPHI</name>
<gene>
    <name evidence="2" type="ORF">Mucpa_5049</name>
</gene>
<organism evidence="2 3">
    <name type="scientific">Mucilaginibacter paludis DSM 18603</name>
    <dbReference type="NCBI Taxonomy" id="714943"/>
    <lineage>
        <taxon>Bacteria</taxon>
        <taxon>Pseudomonadati</taxon>
        <taxon>Bacteroidota</taxon>
        <taxon>Sphingobacteriia</taxon>
        <taxon>Sphingobacteriales</taxon>
        <taxon>Sphingobacteriaceae</taxon>
        <taxon>Mucilaginibacter</taxon>
    </lineage>
</organism>
<evidence type="ECO:0000313" key="2">
    <source>
        <dbReference type="EMBL" id="EHQ29127.1"/>
    </source>
</evidence>
<dbReference type="Proteomes" id="UP000002774">
    <property type="component" value="Chromosome"/>
</dbReference>
<protein>
    <submittedName>
        <fullName evidence="2">Uncharacterized protein</fullName>
    </submittedName>
</protein>
<proteinExistence type="predicted"/>
<sequence length="72" mass="7665">MKANTKKNITRAISTADDTHIKKKHVLQSGLPEELSRRMNAVGGDPMDAGLGAEPIGINGDAVDPDKQPNND</sequence>
<dbReference type="AlphaFoldDB" id="H1YAK7"/>
<keyword evidence="3" id="KW-1185">Reference proteome</keyword>
<dbReference type="EMBL" id="CM001403">
    <property type="protein sequence ID" value="EHQ29127.1"/>
    <property type="molecule type" value="Genomic_DNA"/>
</dbReference>
<dbReference type="HOGENOM" id="CLU_2717979_0_0_10"/>
<evidence type="ECO:0000256" key="1">
    <source>
        <dbReference type="SAM" id="MobiDB-lite"/>
    </source>
</evidence>
<dbReference type="STRING" id="714943.Mucpa_5049"/>
<accession>H1YAK7</accession>
<dbReference type="RefSeq" id="WP_008510161.1">
    <property type="nucleotide sequence ID" value="NZ_CM001403.1"/>
</dbReference>
<reference evidence="2" key="1">
    <citation type="submission" date="2011-09" db="EMBL/GenBank/DDBJ databases">
        <title>The permanent draft genome of Mucilaginibacter paludis DSM 18603.</title>
        <authorList>
            <consortium name="US DOE Joint Genome Institute (JGI-PGF)"/>
            <person name="Lucas S."/>
            <person name="Han J."/>
            <person name="Lapidus A."/>
            <person name="Bruce D."/>
            <person name="Goodwin L."/>
            <person name="Pitluck S."/>
            <person name="Peters L."/>
            <person name="Kyrpides N."/>
            <person name="Mavromatis K."/>
            <person name="Ivanova N."/>
            <person name="Mikhailova N."/>
            <person name="Held B."/>
            <person name="Detter J.C."/>
            <person name="Tapia R."/>
            <person name="Han C."/>
            <person name="Land M."/>
            <person name="Hauser L."/>
            <person name="Markowitz V."/>
            <person name="Cheng J.-F."/>
            <person name="Hugenholtz P."/>
            <person name="Woyke T."/>
            <person name="Wu D."/>
            <person name="Tindall B."/>
            <person name="Brambilla E."/>
            <person name="Klenk H.-P."/>
            <person name="Eisen J.A."/>
        </authorList>
    </citation>
    <scope>NUCLEOTIDE SEQUENCE [LARGE SCALE GENOMIC DNA]</scope>
    <source>
        <strain evidence="2">DSM 18603</strain>
    </source>
</reference>